<keyword evidence="4" id="KW-1185">Reference proteome</keyword>
<proteinExistence type="predicted"/>
<name>A0A1H3D7Z5_THIRO</name>
<accession>A0A1H3D7Z5</accession>
<dbReference type="GO" id="GO:0046872">
    <property type="term" value="F:metal ion binding"/>
    <property type="evidence" value="ECO:0007669"/>
    <property type="project" value="UniProtKB-KW"/>
</dbReference>
<keyword evidence="3" id="KW-0223">Dioxygenase</keyword>
<organism evidence="3 4">
    <name type="scientific">Thiocapsa roseopersicina</name>
    <dbReference type="NCBI Taxonomy" id="1058"/>
    <lineage>
        <taxon>Bacteria</taxon>
        <taxon>Pseudomonadati</taxon>
        <taxon>Pseudomonadota</taxon>
        <taxon>Gammaproteobacteria</taxon>
        <taxon>Chromatiales</taxon>
        <taxon>Chromatiaceae</taxon>
        <taxon>Thiocapsa</taxon>
    </lineage>
</organism>
<dbReference type="Pfam" id="PF13669">
    <property type="entry name" value="Glyoxalase_4"/>
    <property type="match status" value="1"/>
</dbReference>
<evidence type="ECO:0000256" key="1">
    <source>
        <dbReference type="ARBA" id="ARBA00022723"/>
    </source>
</evidence>
<dbReference type="PROSITE" id="PS51819">
    <property type="entry name" value="VOC"/>
    <property type="match status" value="1"/>
</dbReference>
<keyword evidence="3" id="KW-0560">Oxidoreductase</keyword>
<dbReference type="OrthoDB" id="5243302at2"/>
<dbReference type="GO" id="GO:0046491">
    <property type="term" value="P:L-methylmalonyl-CoA metabolic process"/>
    <property type="evidence" value="ECO:0007669"/>
    <property type="project" value="TreeGrafter"/>
</dbReference>
<dbReference type="Proteomes" id="UP000198816">
    <property type="component" value="Unassembled WGS sequence"/>
</dbReference>
<reference evidence="4" key="1">
    <citation type="submission" date="2016-10" db="EMBL/GenBank/DDBJ databases">
        <authorList>
            <person name="Varghese N."/>
            <person name="Submissions S."/>
        </authorList>
    </citation>
    <scope>NUCLEOTIDE SEQUENCE [LARGE SCALE GENOMIC DNA]</scope>
    <source>
        <strain evidence="4">DSM 217</strain>
    </source>
</reference>
<dbReference type="EMBL" id="FNNZ01000043">
    <property type="protein sequence ID" value="SDX61874.1"/>
    <property type="molecule type" value="Genomic_DNA"/>
</dbReference>
<dbReference type="SUPFAM" id="SSF54593">
    <property type="entry name" value="Glyoxalase/Bleomycin resistance protein/Dihydroxybiphenyl dioxygenase"/>
    <property type="match status" value="1"/>
</dbReference>
<dbReference type="InterPro" id="IPR037523">
    <property type="entry name" value="VOC_core"/>
</dbReference>
<sequence length="144" mass="15991">MVKHPDHVTVAVHDSIAALRFFALLGFKEIKSVVIAGQNFADYMGVPGIEAEHRTLVLANASPRFEMQLLTYRHPAARSDPQAGDLCRLGFNHICFAVDDLDAEVARLTAAGVQLRNRVMEFHDRKLVFLVGPEGLVVELAQWL</sequence>
<dbReference type="GO" id="GO:0051213">
    <property type="term" value="F:dioxygenase activity"/>
    <property type="evidence" value="ECO:0007669"/>
    <property type="project" value="UniProtKB-KW"/>
</dbReference>
<evidence type="ECO:0000313" key="4">
    <source>
        <dbReference type="Proteomes" id="UP000198816"/>
    </source>
</evidence>
<dbReference type="PANTHER" id="PTHR43048:SF3">
    <property type="entry name" value="METHYLMALONYL-COA EPIMERASE, MITOCHONDRIAL"/>
    <property type="match status" value="1"/>
</dbReference>
<evidence type="ECO:0000259" key="2">
    <source>
        <dbReference type="PROSITE" id="PS51819"/>
    </source>
</evidence>
<dbReference type="GO" id="GO:0004493">
    <property type="term" value="F:methylmalonyl-CoA epimerase activity"/>
    <property type="evidence" value="ECO:0007669"/>
    <property type="project" value="TreeGrafter"/>
</dbReference>
<protein>
    <submittedName>
        <fullName evidence="3">Catechol 2,3-dioxygenase</fullName>
    </submittedName>
</protein>
<dbReference type="STRING" id="1058.SAMN05421783_1432"/>
<evidence type="ECO:0000313" key="3">
    <source>
        <dbReference type="EMBL" id="SDX61874.1"/>
    </source>
</evidence>
<gene>
    <name evidence="3" type="ORF">SAMN05421783_1432</name>
</gene>
<dbReference type="InterPro" id="IPR029068">
    <property type="entry name" value="Glyas_Bleomycin-R_OHBP_Dase"/>
</dbReference>
<dbReference type="AlphaFoldDB" id="A0A1H3D7Z5"/>
<dbReference type="InterPro" id="IPR051785">
    <property type="entry name" value="MMCE/EMCE_epimerase"/>
</dbReference>
<dbReference type="PANTHER" id="PTHR43048">
    <property type="entry name" value="METHYLMALONYL-COA EPIMERASE"/>
    <property type="match status" value="1"/>
</dbReference>
<dbReference type="Gene3D" id="3.10.180.10">
    <property type="entry name" value="2,3-Dihydroxybiphenyl 1,2-Dioxygenase, domain 1"/>
    <property type="match status" value="1"/>
</dbReference>
<feature type="domain" description="VOC" evidence="2">
    <location>
        <begin position="4"/>
        <end position="143"/>
    </location>
</feature>
<keyword evidence="1" id="KW-0479">Metal-binding</keyword>
<dbReference type="RefSeq" id="WP_093038278.1">
    <property type="nucleotide sequence ID" value="NZ_FNNZ01000043.1"/>
</dbReference>